<proteinExistence type="predicted"/>
<protein>
    <submittedName>
        <fullName evidence="2">Urease accessory protein UreE</fullName>
    </submittedName>
</protein>
<sequence>MREGIVTLRLHGIIGRCDDAAYAGRLHHVEHHGGIELLFVPPSDVGRKRFRLTTDRGTDCAVSLDRDEDLVDGALLFLAHDRAIIVRFGEQECWRLKPINQAAALKLGWNAGNLHWRVRFEGDLLVVLLDGPLDTYRARIKALLDAGEIVESDAV</sequence>
<dbReference type="Proteomes" id="UP001194539">
    <property type="component" value="Unassembled WGS sequence"/>
</dbReference>
<organism evidence="2 3">
    <name type="scientific">Bradyrhizobium diversitatis</name>
    <dbReference type="NCBI Taxonomy" id="2755406"/>
    <lineage>
        <taxon>Bacteria</taxon>
        <taxon>Pseudomonadati</taxon>
        <taxon>Pseudomonadota</taxon>
        <taxon>Alphaproteobacteria</taxon>
        <taxon>Hyphomicrobiales</taxon>
        <taxon>Nitrobacteraceae</taxon>
        <taxon>Bradyrhizobium</taxon>
    </lineage>
</organism>
<dbReference type="NCBIfam" id="NF009752">
    <property type="entry name" value="PRK13261.1-2"/>
    <property type="match status" value="1"/>
</dbReference>
<name>A0ABS0NYR8_9BRAD</name>
<dbReference type="SUPFAM" id="SSF69287">
    <property type="entry name" value="Urease metallochaperone UreE, N-terminal domain"/>
    <property type="match status" value="1"/>
</dbReference>
<dbReference type="InterPro" id="IPR036118">
    <property type="entry name" value="UreE_N_sf"/>
</dbReference>
<reference evidence="2 3" key="1">
    <citation type="submission" date="2020-07" db="EMBL/GenBank/DDBJ databases">
        <title>Bradyrhizobium diversity isolated from nodules of indigenous legumes of Western Australia.</title>
        <authorList>
            <person name="Klepa M.S."/>
        </authorList>
    </citation>
    <scope>NUCLEOTIDE SEQUENCE [LARGE SCALE GENOMIC DNA]</scope>
    <source>
        <strain evidence="2 3">CNPSo 4019</strain>
    </source>
</reference>
<feature type="domain" description="UreE urease accessory N-terminal" evidence="1">
    <location>
        <begin position="22"/>
        <end position="84"/>
    </location>
</feature>
<evidence type="ECO:0000313" key="3">
    <source>
        <dbReference type="Proteomes" id="UP001194539"/>
    </source>
</evidence>
<dbReference type="SMART" id="SM00988">
    <property type="entry name" value="UreE_N"/>
    <property type="match status" value="1"/>
</dbReference>
<dbReference type="Gene3D" id="2.60.260.20">
    <property type="entry name" value="Urease metallochaperone UreE, N-terminal domain"/>
    <property type="match status" value="1"/>
</dbReference>
<evidence type="ECO:0000313" key="2">
    <source>
        <dbReference type="EMBL" id="MBH5386152.1"/>
    </source>
</evidence>
<evidence type="ECO:0000259" key="1">
    <source>
        <dbReference type="SMART" id="SM00988"/>
    </source>
</evidence>
<gene>
    <name evidence="2" type="primary">ureE</name>
    <name evidence="2" type="ORF">H1B27_07605</name>
</gene>
<keyword evidence="3" id="KW-1185">Reference proteome</keyword>
<accession>A0ABS0NYR8</accession>
<comment type="caution">
    <text evidence="2">The sequence shown here is derived from an EMBL/GenBank/DDBJ whole genome shotgun (WGS) entry which is preliminary data.</text>
</comment>
<dbReference type="EMBL" id="JACEGD010000006">
    <property type="protein sequence ID" value="MBH5386152.1"/>
    <property type="molecule type" value="Genomic_DNA"/>
</dbReference>
<dbReference type="InterPro" id="IPR004029">
    <property type="entry name" value="UreE_N"/>
</dbReference>